<comment type="similarity">
    <text evidence="1">Belongs to the glycosyl hydrolase 16 family.</text>
</comment>
<dbReference type="Gene3D" id="2.60.120.200">
    <property type="match status" value="1"/>
</dbReference>
<dbReference type="SUPFAM" id="SSF49899">
    <property type="entry name" value="Concanavalin A-like lectins/glucanases"/>
    <property type="match status" value="1"/>
</dbReference>
<name>A0A1T5CKM2_9SPHN</name>
<feature type="chain" id="PRO_5012414051" evidence="2">
    <location>
        <begin position="21"/>
        <end position="306"/>
    </location>
</feature>
<accession>A0A1T5CKM2</accession>
<dbReference type="InterPro" id="IPR000757">
    <property type="entry name" value="Beta-glucanase-like"/>
</dbReference>
<evidence type="ECO:0000256" key="1">
    <source>
        <dbReference type="ARBA" id="ARBA00006865"/>
    </source>
</evidence>
<sequence>MHIHVIGGLALFASSVAALAIVGAPDSSPRSGPPPGLAMQMSFNEEFDGRALRDDVWRTAYKTCGKTGTIANRSLYGNRERQIYFDRDFLGAGVQPFEVRDGKLAIVARPLSPVVKAKLDGALAKQPSNIRGSALAQARYSSGLITTKCSFEQAYGYFEIRARWTGGKGIWPAFWLLPAKGGWPPEIDILEAHGDKPGIVFQSLHSKRQKSITRKVTMPGAPDRFHLYAVLWTPETLDYYIDGVRTASIPTTADANQPMYLIANLAIGGSWPGDPDARTMMPARMEIDHIRVWRFADRPGGAVRRP</sequence>
<evidence type="ECO:0000313" key="4">
    <source>
        <dbReference type="EMBL" id="SKB59997.1"/>
    </source>
</evidence>
<dbReference type="InterPro" id="IPR050546">
    <property type="entry name" value="Glycosyl_Hydrlase_16"/>
</dbReference>
<dbReference type="AlphaFoldDB" id="A0A1T5CKM2"/>
<proteinExistence type="inferred from homology"/>
<dbReference type="Proteomes" id="UP000189818">
    <property type="component" value="Unassembled WGS sequence"/>
</dbReference>
<keyword evidence="5" id="KW-1185">Reference proteome</keyword>
<dbReference type="InterPro" id="IPR013320">
    <property type="entry name" value="ConA-like_dom_sf"/>
</dbReference>
<organism evidence="4 5">
    <name type="scientific">Rhizorhabdus histidinilytica</name>
    <dbReference type="NCBI Taxonomy" id="439228"/>
    <lineage>
        <taxon>Bacteria</taxon>
        <taxon>Pseudomonadati</taxon>
        <taxon>Pseudomonadota</taxon>
        <taxon>Alphaproteobacteria</taxon>
        <taxon>Sphingomonadales</taxon>
        <taxon>Sphingomonadaceae</taxon>
        <taxon>Rhizorhabdus</taxon>
    </lineage>
</organism>
<evidence type="ECO:0000259" key="3">
    <source>
        <dbReference type="PROSITE" id="PS51762"/>
    </source>
</evidence>
<feature type="signal peptide" evidence="2">
    <location>
        <begin position="1"/>
        <end position="20"/>
    </location>
</feature>
<dbReference type="RefSeq" id="WP_235862652.1">
    <property type="nucleotide sequence ID" value="NZ_FUYM01000004.1"/>
</dbReference>
<protein>
    <submittedName>
        <fullName evidence="4">Glycosyl hydrolases family 16</fullName>
    </submittedName>
</protein>
<reference evidence="5" key="1">
    <citation type="submission" date="2017-02" db="EMBL/GenBank/DDBJ databases">
        <authorList>
            <person name="Varghese N."/>
            <person name="Submissions S."/>
        </authorList>
    </citation>
    <scope>NUCLEOTIDE SEQUENCE [LARGE SCALE GENOMIC DNA]</scope>
    <source>
        <strain evidence="5">UM2</strain>
    </source>
</reference>
<dbReference type="GO" id="GO:0005975">
    <property type="term" value="P:carbohydrate metabolic process"/>
    <property type="evidence" value="ECO:0007669"/>
    <property type="project" value="InterPro"/>
</dbReference>
<dbReference type="GO" id="GO:0004553">
    <property type="term" value="F:hydrolase activity, hydrolyzing O-glycosyl compounds"/>
    <property type="evidence" value="ECO:0007669"/>
    <property type="project" value="InterPro"/>
</dbReference>
<dbReference type="EMBL" id="FUYM01000004">
    <property type="protein sequence ID" value="SKB59997.1"/>
    <property type="molecule type" value="Genomic_DNA"/>
</dbReference>
<feature type="domain" description="GH16" evidence="3">
    <location>
        <begin position="25"/>
        <end position="298"/>
    </location>
</feature>
<dbReference type="PROSITE" id="PS51762">
    <property type="entry name" value="GH16_2"/>
    <property type="match status" value="1"/>
</dbReference>
<evidence type="ECO:0000256" key="2">
    <source>
        <dbReference type="SAM" id="SignalP"/>
    </source>
</evidence>
<evidence type="ECO:0000313" key="5">
    <source>
        <dbReference type="Proteomes" id="UP000189818"/>
    </source>
</evidence>
<dbReference type="PANTHER" id="PTHR10963">
    <property type="entry name" value="GLYCOSYL HYDROLASE-RELATED"/>
    <property type="match status" value="1"/>
</dbReference>
<dbReference type="STRING" id="439228.SAMN06295920_104120"/>
<dbReference type="Pfam" id="PF00722">
    <property type="entry name" value="Glyco_hydro_16"/>
    <property type="match status" value="1"/>
</dbReference>
<keyword evidence="4" id="KW-0378">Hydrolase</keyword>
<dbReference type="PANTHER" id="PTHR10963:SF55">
    <property type="entry name" value="GLYCOSIDE HYDROLASE FAMILY 16 PROTEIN"/>
    <property type="match status" value="1"/>
</dbReference>
<gene>
    <name evidence="4" type="ORF">SAMN06295920_104120</name>
</gene>
<keyword evidence="2" id="KW-0732">Signal</keyword>
<dbReference type="CDD" id="cd08023">
    <property type="entry name" value="GH16_laminarinase_like"/>
    <property type="match status" value="1"/>
</dbReference>